<name>A0A0D2KXR9_HYPSF</name>
<dbReference type="OMA" id="ISHPRTH"/>
<sequence>MTGTNVWNSHEKGRLFPNATNTLIQGGHFTVVNGSDAQAGAFERLQRHVSTSAFHNSAQRVDPPRCHKNTRQALMQEIFNWIVGDVMRTAWIAWLNGSAGSGKSAMSQSIAEECILRGITVASFLFLRADPTRNGIAPLVATLAYQVARILPGSKELISRAIDHNPLIFEQSLESQINELIIGPLRQLQASVPWKLLLIIDGVDECNREEEQINLIRTLAKLLKGQDLPLIVLLCSRAEHQIKMAFNARDIRRNLRRFILDYAYQHDNDVRLFLQNSFREIRETHPMSYLLEPDWPSPIHLQEILSKSSGQFIYSSVVVKFISHPRTHPATQLDIVRGLRPTGASAPFAELDAMYCHIFSQVRDLEMVTSILAYMIIGNNERMFHIAQFLGFEVVDVIAAMADLAAVVMCHQPTIRFLHPSLSDFLLDPSRSHKYYIDRTEWSTRLSVRWFENLANDLFPKFIDNTVVYLLQNAEGSAELCTLIREASAYQLWHKFPDSGYYRAYLGCIRNMVCLYGGETYRVQLDAIVRYLIQTRSMPARKVRHELEGNNILPILRKIEREEFHLMARIKLWVRRKLR</sequence>
<reference evidence="4" key="1">
    <citation type="submission" date="2014-04" db="EMBL/GenBank/DDBJ databases">
        <title>Evolutionary Origins and Diversification of the Mycorrhizal Mutualists.</title>
        <authorList>
            <consortium name="DOE Joint Genome Institute"/>
            <consortium name="Mycorrhizal Genomics Consortium"/>
            <person name="Kohler A."/>
            <person name="Kuo A."/>
            <person name="Nagy L.G."/>
            <person name="Floudas D."/>
            <person name="Copeland A."/>
            <person name="Barry K.W."/>
            <person name="Cichocki N."/>
            <person name="Veneault-Fourrey C."/>
            <person name="LaButti K."/>
            <person name="Lindquist E.A."/>
            <person name="Lipzen A."/>
            <person name="Lundell T."/>
            <person name="Morin E."/>
            <person name="Murat C."/>
            <person name="Riley R."/>
            <person name="Ohm R."/>
            <person name="Sun H."/>
            <person name="Tunlid A."/>
            <person name="Henrissat B."/>
            <person name="Grigoriev I.V."/>
            <person name="Hibbett D.S."/>
            <person name="Martin F."/>
        </authorList>
    </citation>
    <scope>NUCLEOTIDE SEQUENCE [LARGE SCALE GENOMIC DNA]</scope>
    <source>
        <strain evidence="4">FD-334 SS-4</strain>
    </source>
</reference>
<evidence type="ECO:0000313" key="3">
    <source>
        <dbReference type="EMBL" id="KJA19322.1"/>
    </source>
</evidence>
<evidence type="ECO:0000259" key="2">
    <source>
        <dbReference type="Pfam" id="PF24883"/>
    </source>
</evidence>
<keyword evidence="4" id="KW-1185">Reference proteome</keyword>
<dbReference type="EMBL" id="KN817579">
    <property type="protein sequence ID" value="KJA19322.1"/>
    <property type="molecule type" value="Genomic_DNA"/>
</dbReference>
<dbReference type="Pfam" id="PF24883">
    <property type="entry name" value="NPHP3_N"/>
    <property type="match status" value="1"/>
</dbReference>
<feature type="domain" description="Nephrocystin 3-like N-terminal" evidence="2">
    <location>
        <begin position="90"/>
        <end position="237"/>
    </location>
</feature>
<dbReference type="Proteomes" id="UP000054270">
    <property type="component" value="Unassembled WGS sequence"/>
</dbReference>
<dbReference type="InterPro" id="IPR027417">
    <property type="entry name" value="P-loop_NTPase"/>
</dbReference>
<gene>
    <name evidence="3" type="ORF">HYPSUDRAFT_44376</name>
</gene>
<dbReference type="PANTHER" id="PTHR10039">
    <property type="entry name" value="AMELOGENIN"/>
    <property type="match status" value="1"/>
</dbReference>
<proteinExistence type="predicted"/>
<dbReference type="InterPro" id="IPR056884">
    <property type="entry name" value="NPHP3-like_N"/>
</dbReference>
<dbReference type="AlphaFoldDB" id="A0A0D2KXR9"/>
<dbReference type="STRING" id="945553.A0A0D2KXR9"/>
<organism evidence="3 4">
    <name type="scientific">Hypholoma sublateritium (strain FD-334 SS-4)</name>
    <dbReference type="NCBI Taxonomy" id="945553"/>
    <lineage>
        <taxon>Eukaryota</taxon>
        <taxon>Fungi</taxon>
        <taxon>Dikarya</taxon>
        <taxon>Basidiomycota</taxon>
        <taxon>Agaricomycotina</taxon>
        <taxon>Agaricomycetes</taxon>
        <taxon>Agaricomycetidae</taxon>
        <taxon>Agaricales</taxon>
        <taxon>Agaricineae</taxon>
        <taxon>Strophariaceae</taxon>
        <taxon>Hypholoma</taxon>
    </lineage>
</organism>
<dbReference type="PANTHER" id="PTHR10039:SF14">
    <property type="entry name" value="NACHT DOMAIN-CONTAINING PROTEIN"/>
    <property type="match status" value="1"/>
</dbReference>
<dbReference type="SUPFAM" id="SSF52540">
    <property type="entry name" value="P-loop containing nucleoside triphosphate hydrolases"/>
    <property type="match status" value="1"/>
</dbReference>
<protein>
    <recommendedName>
        <fullName evidence="2">Nephrocystin 3-like N-terminal domain-containing protein</fullName>
    </recommendedName>
</protein>
<evidence type="ECO:0000256" key="1">
    <source>
        <dbReference type="ARBA" id="ARBA00022737"/>
    </source>
</evidence>
<accession>A0A0D2KXR9</accession>
<dbReference type="OrthoDB" id="4760524at2759"/>
<dbReference type="Gene3D" id="3.40.50.300">
    <property type="entry name" value="P-loop containing nucleotide triphosphate hydrolases"/>
    <property type="match status" value="1"/>
</dbReference>
<evidence type="ECO:0000313" key="4">
    <source>
        <dbReference type="Proteomes" id="UP000054270"/>
    </source>
</evidence>
<keyword evidence="1" id="KW-0677">Repeat</keyword>